<sequence>MECTDKGTFDPIDTGPYHIVWWCHLVIIHFVAATKCNVILVGRLCLERFQMEFVEEGYFKCCREEHPLPRGKVILANLIIRRNNLGAVQVFN</sequence>
<evidence type="ECO:0000313" key="1">
    <source>
        <dbReference type="EMBL" id="KAL3577341.1"/>
    </source>
</evidence>
<keyword evidence="2" id="KW-1185">Reference proteome</keyword>
<evidence type="ECO:0000313" key="2">
    <source>
        <dbReference type="Proteomes" id="UP000309997"/>
    </source>
</evidence>
<proteinExistence type="predicted"/>
<organism evidence="1 2">
    <name type="scientific">Populus alba</name>
    <name type="common">White poplar</name>
    <dbReference type="NCBI Taxonomy" id="43335"/>
    <lineage>
        <taxon>Eukaryota</taxon>
        <taxon>Viridiplantae</taxon>
        <taxon>Streptophyta</taxon>
        <taxon>Embryophyta</taxon>
        <taxon>Tracheophyta</taxon>
        <taxon>Spermatophyta</taxon>
        <taxon>Magnoliopsida</taxon>
        <taxon>eudicotyledons</taxon>
        <taxon>Gunneridae</taxon>
        <taxon>Pentapetalae</taxon>
        <taxon>rosids</taxon>
        <taxon>fabids</taxon>
        <taxon>Malpighiales</taxon>
        <taxon>Salicaceae</taxon>
        <taxon>Saliceae</taxon>
        <taxon>Populus</taxon>
    </lineage>
</organism>
<dbReference type="EMBL" id="RCHU02000011">
    <property type="protein sequence ID" value="KAL3577341.1"/>
    <property type="molecule type" value="Genomic_DNA"/>
</dbReference>
<gene>
    <name evidence="1" type="ORF">D5086_022624</name>
</gene>
<accession>A0ACC4BGI5</accession>
<reference evidence="1 2" key="1">
    <citation type="journal article" date="2024" name="Plant Biotechnol. J.">
        <title>Genome and CRISPR/Cas9 system of a widespread forest tree (Populus alba) in the world.</title>
        <authorList>
            <person name="Liu Y.J."/>
            <person name="Jiang P.F."/>
            <person name="Han X.M."/>
            <person name="Li X.Y."/>
            <person name="Wang H.M."/>
            <person name="Wang Y.J."/>
            <person name="Wang X.X."/>
            <person name="Zeng Q.Y."/>
        </authorList>
    </citation>
    <scope>NUCLEOTIDE SEQUENCE [LARGE SCALE GENOMIC DNA]</scope>
    <source>
        <strain evidence="2">cv. PAL-ZL1</strain>
    </source>
</reference>
<name>A0ACC4BGI5_POPAL</name>
<protein>
    <submittedName>
        <fullName evidence="1">Uncharacterized protein</fullName>
    </submittedName>
</protein>
<comment type="caution">
    <text evidence="1">The sequence shown here is derived from an EMBL/GenBank/DDBJ whole genome shotgun (WGS) entry which is preliminary data.</text>
</comment>
<dbReference type="Proteomes" id="UP000309997">
    <property type="component" value="Unassembled WGS sequence"/>
</dbReference>